<sequence length="54" mass="6393">MKKKADDHQPFCPENFIKHEKIVTWFSSRFRHAANWGQSELSARLLQKLHSDPT</sequence>
<accession>A0A127Q4N1</accession>
<proteinExistence type="predicted"/>
<dbReference type="Proteomes" id="UP000074561">
    <property type="component" value="Chromosome"/>
</dbReference>
<name>A0A127Q4N1_9BURK</name>
<dbReference type="AlphaFoldDB" id="A0A127Q4N1"/>
<protein>
    <submittedName>
        <fullName evidence="1">Uncharacterized protein</fullName>
    </submittedName>
</protein>
<evidence type="ECO:0000313" key="2">
    <source>
        <dbReference type="Proteomes" id="UP000074561"/>
    </source>
</evidence>
<organism evidence="1 2">
    <name type="scientific">Collimonas pratensis</name>
    <dbReference type="NCBI Taxonomy" id="279113"/>
    <lineage>
        <taxon>Bacteria</taxon>
        <taxon>Pseudomonadati</taxon>
        <taxon>Pseudomonadota</taxon>
        <taxon>Betaproteobacteria</taxon>
        <taxon>Burkholderiales</taxon>
        <taxon>Oxalobacteraceae</taxon>
        <taxon>Collimonas</taxon>
    </lineage>
</organism>
<evidence type="ECO:0000313" key="1">
    <source>
        <dbReference type="EMBL" id="AMP04602.1"/>
    </source>
</evidence>
<reference evidence="1 2" key="1">
    <citation type="submission" date="2015-11" db="EMBL/GenBank/DDBJ databases">
        <title>Exploring the genomic traits of fungus-feeding bacterial genus Collimonas.</title>
        <authorList>
            <person name="Song C."/>
            <person name="Schmidt R."/>
            <person name="de Jager V."/>
            <person name="Krzyzanowska D."/>
            <person name="Jongedijk E."/>
            <person name="Cankar K."/>
            <person name="Beekwilder J."/>
            <person name="van Veen A."/>
            <person name="de Boer W."/>
            <person name="van Veen J.A."/>
            <person name="Garbeva P."/>
        </authorList>
    </citation>
    <scope>NUCLEOTIDE SEQUENCE [LARGE SCALE GENOMIC DNA]</scope>
    <source>
        <strain evidence="1 2">Ter91</strain>
    </source>
</reference>
<gene>
    <name evidence="1" type="ORF">CPter91_2236</name>
</gene>
<dbReference type="EMBL" id="CP013234">
    <property type="protein sequence ID" value="AMP04602.1"/>
    <property type="molecule type" value="Genomic_DNA"/>
</dbReference>
<dbReference type="KEGG" id="cpra:CPter91_2236"/>
<dbReference type="PATRIC" id="fig|279113.9.peg.2218"/>